<sequence length="872" mass="89242">MVRGFLLRGGRPGIVSIGDGNDTADLSVLALQVLQVFQEVVAADDTAAAGPASSSSSCPSATTTATTAELRLNAHSFTPEVGGAVAAALPALARLVLTNTNTSSSGGRSSHEAWKVATGGLQALLLPRGGGTCTAATGGDDDMQQQRQQPPQVTRPAVTSIMTATAPEATSSAAAASAAAGPTPPPSPPPPPLREVFLISGSSSAAAYDDGASPPRPQDNDNDSLLPPPPPQQLLAVLAGCATLRHLHLEWSPAARVAAAAAAAEPLCSGLIASLAGLTQLQRLRLGSIPFRAVAALQPLSGLTRLELHRPRGVAAAAQFAPPRFFPALRHLHLDTGLLDARGLGALSRLTSLAVGTLLGPEHVAALAAAEAAAAAQRRQPPAAAAGGGGGGGGAEVDGDGDMDGGGGAQQQAPAARGQRPEGEDQQQHMMSEEVDGYRWGLDLTTDTGAGQLVGRLPPLPLPALPPAKAGAAGAGAGAAGAGAGAGGGGCDDEACYCCYPLPPCLVQLRLCSPAQFVEVLAGLCCPGRLGRVVVLDAGMTRDVLQLPLLEGRHTTHMGPRGGLGGDRWALGELAAVLPATAQALQRFAQGRLGARLRRCRDVRLTYVPVAVKRGCCEQTEWPVLAPPPVGWDPQGERCGSHGSWVSSLAALPGLRGLWLEGFELRPADLACIGRAFTGIQTLSLLGANPRSAPYHSLPALGPLLPRLRVLRLSADRVLMSEDESGRRELQYNALLRGMLATALAAIRDYNRSSGGGGGGHLGGGGGGGGDGGGGDVVTAGGFKGDVRLVCGLYYTEDEGFTINDLDLLWQGMHEVWGELERDGAGRGLARELGDRLLVEWVQGLDAEDEDSAAARLAENPWGPKPHLWQDD</sequence>
<feature type="compositionally biased region" description="Low complexity" evidence="2">
    <location>
        <begin position="200"/>
        <end position="213"/>
    </location>
</feature>
<name>A0A835TPY5_9CHLO</name>
<accession>A0A835TPY5</accession>
<dbReference type="EMBL" id="JAEHOD010000032">
    <property type="protein sequence ID" value="KAG2443130.1"/>
    <property type="molecule type" value="Genomic_DNA"/>
</dbReference>
<comment type="subcellular location">
    <subcellularLocation>
        <location evidence="1">Cytoplasm</location>
        <location evidence="1">Cytoskeleton</location>
        <location evidence="1">Cilium axoneme</location>
    </subcellularLocation>
</comment>
<dbReference type="GO" id="GO:0005930">
    <property type="term" value="C:axoneme"/>
    <property type="evidence" value="ECO:0007669"/>
    <property type="project" value="UniProtKB-SubCell"/>
</dbReference>
<evidence type="ECO:0000256" key="1">
    <source>
        <dbReference type="ARBA" id="ARBA00004430"/>
    </source>
</evidence>
<feature type="compositionally biased region" description="Low complexity" evidence="2">
    <location>
        <begin position="163"/>
        <end position="181"/>
    </location>
</feature>
<dbReference type="SUPFAM" id="SSF52047">
    <property type="entry name" value="RNI-like"/>
    <property type="match status" value="1"/>
</dbReference>
<feature type="region of interest" description="Disordered" evidence="2">
    <location>
        <begin position="131"/>
        <end position="231"/>
    </location>
</feature>
<evidence type="ECO:0000256" key="2">
    <source>
        <dbReference type="SAM" id="MobiDB-lite"/>
    </source>
</evidence>
<feature type="compositionally biased region" description="Gly residues" evidence="2">
    <location>
        <begin position="386"/>
        <end position="396"/>
    </location>
</feature>
<protein>
    <submittedName>
        <fullName evidence="3">Uncharacterized protein</fullName>
    </submittedName>
</protein>
<feature type="compositionally biased region" description="Pro residues" evidence="2">
    <location>
        <begin position="182"/>
        <end position="193"/>
    </location>
</feature>
<feature type="region of interest" description="Disordered" evidence="2">
    <location>
        <begin position="850"/>
        <end position="872"/>
    </location>
</feature>
<evidence type="ECO:0000313" key="3">
    <source>
        <dbReference type="EMBL" id="KAG2443130.1"/>
    </source>
</evidence>
<reference evidence="3" key="1">
    <citation type="journal article" date="2020" name="bioRxiv">
        <title>Comparative genomics of Chlamydomonas.</title>
        <authorList>
            <person name="Craig R.J."/>
            <person name="Hasan A.R."/>
            <person name="Ness R.W."/>
            <person name="Keightley P.D."/>
        </authorList>
    </citation>
    <scope>NUCLEOTIDE SEQUENCE</scope>
    <source>
        <strain evidence="3">CCAP 11/173</strain>
    </source>
</reference>
<evidence type="ECO:0000313" key="4">
    <source>
        <dbReference type="Proteomes" id="UP000613740"/>
    </source>
</evidence>
<organism evidence="3 4">
    <name type="scientific">Chlamydomonas schloesseri</name>
    <dbReference type="NCBI Taxonomy" id="2026947"/>
    <lineage>
        <taxon>Eukaryota</taxon>
        <taxon>Viridiplantae</taxon>
        <taxon>Chlorophyta</taxon>
        <taxon>core chlorophytes</taxon>
        <taxon>Chlorophyceae</taxon>
        <taxon>CS clade</taxon>
        <taxon>Chlamydomonadales</taxon>
        <taxon>Chlamydomonadaceae</taxon>
        <taxon>Chlamydomonas</taxon>
    </lineage>
</organism>
<dbReference type="Proteomes" id="UP000613740">
    <property type="component" value="Unassembled WGS sequence"/>
</dbReference>
<keyword evidence="4" id="KW-1185">Reference proteome</keyword>
<dbReference type="Gene3D" id="3.80.10.10">
    <property type="entry name" value="Ribonuclease Inhibitor"/>
    <property type="match status" value="1"/>
</dbReference>
<dbReference type="InterPro" id="IPR032675">
    <property type="entry name" value="LRR_dom_sf"/>
</dbReference>
<proteinExistence type="predicted"/>
<gene>
    <name evidence="3" type="ORF">HYH02_009541</name>
</gene>
<dbReference type="AlphaFoldDB" id="A0A835TPY5"/>
<comment type="caution">
    <text evidence="3">The sequence shown here is derived from an EMBL/GenBank/DDBJ whole genome shotgun (WGS) entry which is preliminary data.</text>
</comment>
<feature type="region of interest" description="Disordered" evidence="2">
    <location>
        <begin position="380"/>
        <end position="430"/>
    </location>
</feature>